<dbReference type="SFLD" id="SFLDS00029">
    <property type="entry name" value="Radical_SAM"/>
    <property type="match status" value="1"/>
</dbReference>
<dbReference type="PIRSF" id="PIRSF005963">
    <property type="entry name" value="Lipoyl_synth"/>
    <property type="match status" value="1"/>
</dbReference>
<dbReference type="GO" id="GO:0046872">
    <property type="term" value="F:metal ion binding"/>
    <property type="evidence" value="ECO:0007669"/>
    <property type="project" value="UniProtKB-KW"/>
</dbReference>
<keyword evidence="4 8" id="KW-0479">Metal-binding</keyword>
<feature type="binding site" evidence="8">
    <location>
        <position position="47"/>
    </location>
    <ligand>
        <name>[4Fe-4S] cluster</name>
        <dbReference type="ChEBI" id="CHEBI:49883"/>
        <label>1</label>
    </ligand>
</feature>
<feature type="domain" description="Radical SAM core" evidence="9">
    <location>
        <begin position="48"/>
        <end position="264"/>
    </location>
</feature>
<dbReference type="EC" id="2.8.1.8" evidence="8"/>
<dbReference type="Proteomes" id="UP000052008">
    <property type="component" value="Unassembled WGS sequence"/>
</dbReference>
<dbReference type="Pfam" id="PF04055">
    <property type="entry name" value="Radical_SAM"/>
    <property type="match status" value="1"/>
</dbReference>
<keyword evidence="8" id="KW-0963">Cytoplasm</keyword>
<keyword evidence="3 8" id="KW-0949">S-adenosyl-L-methionine</keyword>
<evidence type="ECO:0000259" key="9">
    <source>
        <dbReference type="PROSITE" id="PS51918"/>
    </source>
</evidence>
<feature type="binding site" evidence="8">
    <location>
        <position position="275"/>
    </location>
    <ligand>
        <name>[4Fe-4S] cluster</name>
        <dbReference type="ChEBI" id="CHEBI:49883"/>
        <label>1</label>
    </ligand>
</feature>
<proteinExistence type="inferred from homology"/>
<dbReference type="SFLD" id="SFLDG01058">
    <property type="entry name" value="lipoyl_synthase_like"/>
    <property type="match status" value="1"/>
</dbReference>
<evidence type="ECO:0000256" key="3">
    <source>
        <dbReference type="ARBA" id="ARBA00022691"/>
    </source>
</evidence>
<dbReference type="PROSITE" id="PS51918">
    <property type="entry name" value="RADICAL_SAM"/>
    <property type="match status" value="1"/>
</dbReference>
<evidence type="ECO:0000256" key="5">
    <source>
        <dbReference type="ARBA" id="ARBA00023004"/>
    </source>
</evidence>
<protein>
    <recommendedName>
        <fullName evidence="8">Lipoyl synthase</fullName>
        <ecNumber evidence="8">2.8.1.8</ecNumber>
    </recommendedName>
    <alternativeName>
        <fullName evidence="8">Lip-syn</fullName>
        <shortName evidence="8">LS</shortName>
    </alternativeName>
    <alternativeName>
        <fullName evidence="8">Lipoate synthase</fullName>
    </alternativeName>
    <alternativeName>
        <fullName evidence="8">Lipoic acid synthase</fullName>
    </alternativeName>
    <alternativeName>
        <fullName evidence="8">Sulfur insertion protein LipA</fullName>
    </alternativeName>
</protein>
<accession>A0A0S7WVD7</accession>
<dbReference type="SFLD" id="SFLDF00271">
    <property type="entry name" value="lipoyl_synthase"/>
    <property type="match status" value="1"/>
</dbReference>
<dbReference type="SUPFAM" id="SSF102114">
    <property type="entry name" value="Radical SAM enzymes"/>
    <property type="match status" value="1"/>
</dbReference>
<dbReference type="HAMAP" id="MF_00206">
    <property type="entry name" value="Lipoyl_synth"/>
    <property type="match status" value="1"/>
</dbReference>
<dbReference type="GO" id="GO:0051539">
    <property type="term" value="F:4 iron, 4 sulfur cluster binding"/>
    <property type="evidence" value="ECO:0007669"/>
    <property type="project" value="UniProtKB-UniRule"/>
</dbReference>
<dbReference type="InterPro" id="IPR003698">
    <property type="entry name" value="Lipoyl_synth"/>
</dbReference>
<feature type="binding site" evidence="8">
    <location>
        <position position="36"/>
    </location>
    <ligand>
        <name>[4Fe-4S] cluster</name>
        <dbReference type="ChEBI" id="CHEBI:49883"/>
        <label>1</label>
    </ligand>
</feature>
<keyword evidence="1 8" id="KW-0004">4Fe-4S</keyword>
<evidence type="ECO:0000313" key="10">
    <source>
        <dbReference type="EMBL" id="KPJ53951.1"/>
    </source>
</evidence>
<dbReference type="CDD" id="cd01335">
    <property type="entry name" value="Radical_SAM"/>
    <property type="match status" value="1"/>
</dbReference>
<comment type="subcellular location">
    <subcellularLocation>
        <location evidence="8">Cytoplasm</location>
    </subcellularLocation>
</comment>
<comment type="similarity">
    <text evidence="8">Belongs to the radical SAM superfamily. Lipoyl synthase family.</text>
</comment>
<dbReference type="PANTHER" id="PTHR10949:SF0">
    <property type="entry name" value="LIPOYL SYNTHASE, MITOCHONDRIAL"/>
    <property type="match status" value="1"/>
</dbReference>
<dbReference type="SMART" id="SM00729">
    <property type="entry name" value="Elp3"/>
    <property type="match status" value="1"/>
</dbReference>
<comment type="pathway">
    <text evidence="8">Protein modification; protein lipoylation via endogenous pathway; protein N(6)-(lipoyl)lysine from octanoyl-[acyl-carrier-protein]: step 2/2.</text>
</comment>
<dbReference type="PATRIC" id="fig|1703770.3.peg.928"/>
<keyword evidence="5 8" id="KW-0408">Iron</keyword>
<dbReference type="EMBL" id="LIZS01000009">
    <property type="protein sequence ID" value="KPJ53951.1"/>
    <property type="molecule type" value="Genomic_DNA"/>
</dbReference>
<comment type="function">
    <text evidence="8">Catalyzes the radical-mediated insertion of two sulfur atoms into the C-6 and C-8 positions of the octanoyl moiety bound to the lipoyl domains of lipoate-dependent enzymes, thereby converting the octanoylated domains into lipoylated derivatives.</text>
</comment>
<dbReference type="GO" id="GO:0005737">
    <property type="term" value="C:cytoplasm"/>
    <property type="evidence" value="ECO:0007669"/>
    <property type="project" value="UniProtKB-SubCell"/>
</dbReference>
<comment type="caution">
    <text evidence="10">The sequence shown here is derived from an EMBL/GenBank/DDBJ whole genome shotgun (WGS) entry which is preliminary data.</text>
</comment>
<gene>
    <name evidence="8" type="primary">lipA</name>
    <name evidence="10" type="ORF">AMJ39_02405</name>
</gene>
<evidence type="ECO:0000256" key="6">
    <source>
        <dbReference type="ARBA" id="ARBA00023014"/>
    </source>
</evidence>
<dbReference type="NCBIfam" id="TIGR00510">
    <property type="entry name" value="lipA"/>
    <property type="match status" value="1"/>
</dbReference>
<feature type="binding site" evidence="8">
    <location>
        <position position="69"/>
    </location>
    <ligand>
        <name>[4Fe-4S] cluster</name>
        <dbReference type="ChEBI" id="CHEBI:49883"/>
        <label>2</label>
        <note>4Fe-4S-S-AdoMet</note>
    </ligand>
</feature>
<dbReference type="PANTHER" id="PTHR10949">
    <property type="entry name" value="LIPOYL SYNTHASE"/>
    <property type="match status" value="1"/>
</dbReference>
<name>A0A0S7WVD7_UNCT6</name>
<evidence type="ECO:0000256" key="7">
    <source>
        <dbReference type="ARBA" id="ARBA00047326"/>
    </source>
</evidence>
<dbReference type="InterPro" id="IPR058240">
    <property type="entry name" value="rSAM_sf"/>
</dbReference>
<evidence type="ECO:0000256" key="8">
    <source>
        <dbReference type="HAMAP-Rule" id="MF_00206"/>
    </source>
</evidence>
<dbReference type="InterPro" id="IPR006638">
    <property type="entry name" value="Elp3/MiaA/NifB-like_rSAM"/>
</dbReference>
<keyword evidence="2 8" id="KW-0808">Transferase</keyword>
<evidence type="ECO:0000256" key="1">
    <source>
        <dbReference type="ARBA" id="ARBA00022485"/>
    </source>
</evidence>
<evidence type="ECO:0000256" key="4">
    <source>
        <dbReference type="ARBA" id="ARBA00022723"/>
    </source>
</evidence>
<dbReference type="InterPro" id="IPR013785">
    <property type="entry name" value="Aldolase_TIM"/>
</dbReference>
<feature type="binding site" evidence="8">
    <location>
        <position position="62"/>
    </location>
    <ligand>
        <name>[4Fe-4S] cluster</name>
        <dbReference type="ChEBI" id="CHEBI:49883"/>
        <label>2</label>
        <note>4Fe-4S-S-AdoMet</note>
    </ligand>
</feature>
<dbReference type="NCBIfam" id="NF009544">
    <property type="entry name" value="PRK12928.1"/>
    <property type="match status" value="1"/>
</dbReference>
<dbReference type="GO" id="GO:0009249">
    <property type="term" value="P:protein lipoylation"/>
    <property type="evidence" value="ECO:0007669"/>
    <property type="project" value="UniProtKB-UniRule"/>
</dbReference>
<feature type="binding site" evidence="8">
    <location>
        <position position="41"/>
    </location>
    <ligand>
        <name>[4Fe-4S] cluster</name>
        <dbReference type="ChEBI" id="CHEBI:49883"/>
        <label>1</label>
    </ligand>
</feature>
<sequence>MKKASKPQWLKRPLGATRNWSSTRRVLLHYQVETICERALCPNRSECYACGVATLLLLGGECTRACSFCAVQPGTPAPPDDSEPDRVARTAEALGLKHVVLTSVTRDDLPDGGASHFVRTIRAVRRRMRGVSIEVLVPDFLGRRESILSVADARPDILAHNMETVRRLYPHVRPGAVYQRSLDLLRTAGELDNGMITKSGLMVGLGESRDELHETMRAVRDTGCDSITIGQYLRPSPAHLPVERYVPPAEFDRYALFARKLGFRHVASGPLVRSSYRGDEFLRSKGGNGDHEDQHNREAL</sequence>
<dbReference type="STRING" id="1703770.AMJ39_02405"/>
<dbReference type="GO" id="GO:0016992">
    <property type="term" value="F:lipoate synthase activity"/>
    <property type="evidence" value="ECO:0007669"/>
    <property type="project" value="UniProtKB-UniRule"/>
</dbReference>
<dbReference type="AlphaFoldDB" id="A0A0S7WVD7"/>
<evidence type="ECO:0000313" key="11">
    <source>
        <dbReference type="Proteomes" id="UP000052008"/>
    </source>
</evidence>
<keyword evidence="6 8" id="KW-0411">Iron-sulfur</keyword>
<comment type="catalytic activity">
    <reaction evidence="7 8">
        <text>[[Fe-S] cluster scaffold protein carrying a second [4Fe-4S](2+) cluster] + N(6)-octanoyl-L-lysyl-[protein] + 2 oxidized [2Fe-2S]-[ferredoxin] + 2 S-adenosyl-L-methionine + 4 H(+) = [[Fe-S] cluster scaffold protein] + N(6)-[(R)-dihydrolipoyl]-L-lysyl-[protein] + 4 Fe(3+) + 2 hydrogen sulfide + 2 5'-deoxyadenosine + 2 L-methionine + 2 reduced [2Fe-2S]-[ferredoxin]</text>
        <dbReference type="Rhea" id="RHEA:16585"/>
        <dbReference type="Rhea" id="RHEA-COMP:9928"/>
        <dbReference type="Rhea" id="RHEA-COMP:10000"/>
        <dbReference type="Rhea" id="RHEA-COMP:10001"/>
        <dbReference type="Rhea" id="RHEA-COMP:10475"/>
        <dbReference type="Rhea" id="RHEA-COMP:14568"/>
        <dbReference type="Rhea" id="RHEA-COMP:14569"/>
        <dbReference type="ChEBI" id="CHEBI:15378"/>
        <dbReference type="ChEBI" id="CHEBI:17319"/>
        <dbReference type="ChEBI" id="CHEBI:29034"/>
        <dbReference type="ChEBI" id="CHEBI:29919"/>
        <dbReference type="ChEBI" id="CHEBI:33722"/>
        <dbReference type="ChEBI" id="CHEBI:33737"/>
        <dbReference type="ChEBI" id="CHEBI:33738"/>
        <dbReference type="ChEBI" id="CHEBI:57844"/>
        <dbReference type="ChEBI" id="CHEBI:59789"/>
        <dbReference type="ChEBI" id="CHEBI:78809"/>
        <dbReference type="ChEBI" id="CHEBI:83100"/>
        <dbReference type="EC" id="2.8.1.8"/>
    </reaction>
</comment>
<organism evidence="10 11">
    <name type="scientific">candidate division TA06 bacterium DG_24</name>
    <dbReference type="NCBI Taxonomy" id="1703770"/>
    <lineage>
        <taxon>Bacteria</taxon>
        <taxon>Bacteria division TA06</taxon>
    </lineage>
</organism>
<dbReference type="NCBIfam" id="NF004019">
    <property type="entry name" value="PRK05481.1"/>
    <property type="match status" value="1"/>
</dbReference>
<evidence type="ECO:0000256" key="2">
    <source>
        <dbReference type="ARBA" id="ARBA00022679"/>
    </source>
</evidence>
<reference evidence="10 11" key="1">
    <citation type="journal article" date="2015" name="Microbiome">
        <title>Genomic resolution of linkages in carbon, nitrogen, and sulfur cycling among widespread estuary sediment bacteria.</title>
        <authorList>
            <person name="Baker B.J."/>
            <person name="Lazar C.S."/>
            <person name="Teske A.P."/>
            <person name="Dick G.J."/>
        </authorList>
    </citation>
    <scope>NUCLEOTIDE SEQUENCE [LARGE SCALE GENOMIC DNA]</scope>
    <source>
        <strain evidence="10">DG_24</strain>
    </source>
</reference>
<dbReference type="Gene3D" id="3.20.20.70">
    <property type="entry name" value="Aldolase class I"/>
    <property type="match status" value="1"/>
</dbReference>
<feature type="binding site" evidence="8">
    <location>
        <position position="66"/>
    </location>
    <ligand>
        <name>[4Fe-4S] cluster</name>
        <dbReference type="ChEBI" id="CHEBI:49883"/>
        <label>2</label>
        <note>4Fe-4S-S-AdoMet</note>
    </ligand>
</feature>
<comment type="cofactor">
    <cofactor evidence="8">
        <name>[4Fe-4S] cluster</name>
        <dbReference type="ChEBI" id="CHEBI:49883"/>
    </cofactor>
    <text evidence="8">Binds 2 [4Fe-4S] clusters per subunit. One cluster is coordinated with 3 cysteines and an exchangeable S-adenosyl-L-methionine.</text>
</comment>
<dbReference type="UniPathway" id="UPA00538">
    <property type="reaction ID" value="UER00593"/>
</dbReference>
<dbReference type="InterPro" id="IPR007197">
    <property type="entry name" value="rSAM"/>
</dbReference>